<sequence>MARLLGTNAILTGRLSSYTIVKELHKAVDGAAVYLAKRVPVATIDQHLPSRQIEHRNQSSEKFVIKSVRGHWRLRNEANVLRRYQSRTPFLRPLVDEIQEPAGPSSIVLRYLDSDMLAESNKKRLSRPEIKQVARCVLEALQVLHDDGMVHTDVKLDNVFVNHGQGDRRFSDIQLGDCGGVVSQHSTFAREGHLIGAGLTRSPEAMFQLPWGTATDIWSFGNAILSLLFGGGYHLFNPQIDGVISEHDDYELTVLKRMHRFFGPYPQSYDDFNDPDTIAIINIINHQEPPGKPFARVTPREVPSADKEFLFKIMKLDPRDRPSAEALLADEWFTGDSQDTRDLLPGEAKQPEKEEQCGNVGSGL</sequence>
<feature type="compositionally biased region" description="Basic and acidic residues" evidence="1">
    <location>
        <begin position="338"/>
        <end position="356"/>
    </location>
</feature>
<comment type="caution">
    <text evidence="3">The sequence shown here is derived from an EMBL/GenBank/DDBJ whole genome shotgun (WGS) entry which is preliminary data.</text>
</comment>
<accession>A0AAV9TPX3</accession>
<keyword evidence="4" id="KW-1185">Reference proteome</keyword>
<reference evidence="3 4" key="1">
    <citation type="submission" date="2023-04" db="EMBL/GenBank/DDBJ databases">
        <title>Colletotrichum tabacum stain YC1 causing leaf anthracnose on Nicotiana tabacum(L.) cv.</title>
        <authorList>
            <person name="Ji Z."/>
            <person name="Wang M."/>
            <person name="Zhang J."/>
            <person name="Wang N."/>
            <person name="Zhou Z."/>
        </authorList>
    </citation>
    <scope>NUCLEOTIDE SEQUENCE [LARGE SCALE GENOMIC DNA]</scope>
    <source>
        <strain evidence="3 4">YC1</strain>
    </source>
</reference>
<dbReference type="SMART" id="SM00220">
    <property type="entry name" value="S_TKc"/>
    <property type="match status" value="1"/>
</dbReference>
<dbReference type="EMBL" id="JASAOK010000002">
    <property type="protein sequence ID" value="KAK6225616.1"/>
    <property type="molecule type" value="Genomic_DNA"/>
</dbReference>
<dbReference type="PROSITE" id="PS50011">
    <property type="entry name" value="PROTEIN_KINASE_DOM"/>
    <property type="match status" value="1"/>
</dbReference>
<dbReference type="InterPro" id="IPR011009">
    <property type="entry name" value="Kinase-like_dom_sf"/>
</dbReference>
<proteinExistence type="predicted"/>
<evidence type="ECO:0000256" key="1">
    <source>
        <dbReference type="SAM" id="MobiDB-lite"/>
    </source>
</evidence>
<gene>
    <name evidence="3" type="ORF">QIS74_01663</name>
</gene>
<evidence type="ECO:0000313" key="3">
    <source>
        <dbReference type="EMBL" id="KAK6225616.1"/>
    </source>
</evidence>
<dbReference type="Proteomes" id="UP001327957">
    <property type="component" value="Unassembled WGS sequence"/>
</dbReference>
<dbReference type="PANTHER" id="PTHR44167">
    <property type="entry name" value="OVARIAN-SPECIFIC SERINE/THREONINE-PROTEIN KINASE LOK-RELATED"/>
    <property type="match status" value="1"/>
</dbReference>
<dbReference type="GO" id="GO:0005524">
    <property type="term" value="F:ATP binding"/>
    <property type="evidence" value="ECO:0007669"/>
    <property type="project" value="InterPro"/>
</dbReference>
<dbReference type="InterPro" id="IPR008271">
    <property type="entry name" value="Ser/Thr_kinase_AS"/>
</dbReference>
<dbReference type="GO" id="GO:0005634">
    <property type="term" value="C:nucleus"/>
    <property type="evidence" value="ECO:0007669"/>
    <property type="project" value="TreeGrafter"/>
</dbReference>
<dbReference type="GO" id="GO:0044773">
    <property type="term" value="P:mitotic DNA damage checkpoint signaling"/>
    <property type="evidence" value="ECO:0007669"/>
    <property type="project" value="TreeGrafter"/>
</dbReference>
<dbReference type="InterPro" id="IPR000719">
    <property type="entry name" value="Prot_kinase_dom"/>
</dbReference>
<dbReference type="Gene3D" id="1.10.510.10">
    <property type="entry name" value="Transferase(Phosphotransferase) domain 1"/>
    <property type="match status" value="1"/>
</dbReference>
<dbReference type="PANTHER" id="PTHR44167:SF24">
    <property type="entry name" value="SERINE_THREONINE-PROTEIN KINASE CHK2"/>
    <property type="match status" value="1"/>
</dbReference>
<organism evidence="3 4">
    <name type="scientific">Colletotrichum tabaci</name>
    <dbReference type="NCBI Taxonomy" id="1209068"/>
    <lineage>
        <taxon>Eukaryota</taxon>
        <taxon>Fungi</taxon>
        <taxon>Dikarya</taxon>
        <taxon>Ascomycota</taxon>
        <taxon>Pezizomycotina</taxon>
        <taxon>Sordariomycetes</taxon>
        <taxon>Hypocreomycetidae</taxon>
        <taxon>Glomerellales</taxon>
        <taxon>Glomerellaceae</taxon>
        <taxon>Colletotrichum</taxon>
        <taxon>Colletotrichum destructivum species complex</taxon>
    </lineage>
</organism>
<dbReference type="SUPFAM" id="SSF56112">
    <property type="entry name" value="Protein kinase-like (PK-like)"/>
    <property type="match status" value="1"/>
</dbReference>
<dbReference type="PROSITE" id="PS00108">
    <property type="entry name" value="PROTEIN_KINASE_ST"/>
    <property type="match status" value="1"/>
</dbReference>
<feature type="domain" description="Protein kinase" evidence="2">
    <location>
        <begin position="18"/>
        <end position="333"/>
    </location>
</feature>
<dbReference type="GO" id="GO:0005737">
    <property type="term" value="C:cytoplasm"/>
    <property type="evidence" value="ECO:0007669"/>
    <property type="project" value="TreeGrafter"/>
</dbReference>
<name>A0AAV9TPX3_9PEZI</name>
<dbReference type="GO" id="GO:0004674">
    <property type="term" value="F:protein serine/threonine kinase activity"/>
    <property type="evidence" value="ECO:0007669"/>
    <property type="project" value="TreeGrafter"/>
</dbReference>
<dbReference type="Pfam" id="PF00069">
    <property type="entry name" value="Pkinase"/>
    <property type="match status" value="1"/>
</dbReference>
<protein>
    <recommendedName>
        <fullName evidence="2">Protein kinase domain-containing protein</fullName>
    </recommendedName>
</protein>
<dbReference type="AlphaFoldDB" id="A0AAV9TPX3"/>
<evidence type="ECO:0000313" key="4">
    <source>
        <dbReference type="Proteomes" id="UP001327957"/>
    </source>
</evidence>
<feature type="region of interest" description="Disordered" evidence="1">
    <location>
        <begin position="328"/>
        <end position="364"/>
    </location>
</feature>
<evidence type="ECO:0000259" key="2">
    <source>
        <dbReference type="PROSITE" id="PS50011"/>
    </source>
</evidence>